<proteinExistence type="predicted"/>
<keyword evidence="1" id="KW-0472">Membrane</keyword>
<feature type="transmembrane region" description="Helical" evidence="1">
    <location>
        <begin position="34"/>
        <end position="57"/>
    </location>
</feature>
<dbReference type="Proteomes" id="UP000623678">
    <property type="component" value="Unassembled WGS sequence"/>
</dbReference>
<gene>
    <name evidence="2" type="ORF">H8705_01190</name>
</gene>
<dbReference type="AlphaFoldDB" id="A0A926EPX4"/>
<evidence type="ECO:0000313" key="2">
    <source>
        <dbReference type="EMBL" id="MBC8584199.1"/>
    </source>
</evidence>
<protein>
    <recommendedName>
        <fullName evidence="4">Stage III sporulation protein AF</fullName>
    </recommendedName>
</protein>
<dbReference type="RefSeq" id="WP_262394050.1">
    <property type="nucleotide sequence ID" value="NZ_JACRTD010000001.1"/>
</dbReference>
<keyword evidence="1" id="KW-0812">Transmembrane</keyword>
<dbReference type="EMBL" id="JACRTD010000001">
    <property type="protein sequence ID" value="MBC8584199.1"/>
    <property type="molecule type" value="Genomic_DNA"/>
</dbReference>
<sequence>MDSIRQWAFGVCAAAIACGITQLILPKSSMQRMFTITCSVFFLSCLAAPVMLGPITLDIQDDYQIQMEIQERTQRLHFAVEEDYHQTATESIRKAAAQILEEMGIDYNKIYININTQGQNGISISECEIELNEKYFPQHDQIRQKLMDTLGVNVLIGYVKE</sequence>
<reference evidence="2" key="1">
    <citation type="submission" date="2020-08" db="EMBL/GenBank/DDBJ databases">
        <title>Genome public.</title>
        <authorList>
            <person name="Liu C."/>
            <person name="Sun Q."/>
        </authorList>
    </citation>
    <scope>NUCLEOTIDE SEQUENCE</scope>
    <source>
        <strain evidence="2">NSJ-64</strain>
    </source>
</reference>
<organism evidence="2 3">
    <name type="scientific">Youxingia wuxianensis</name>
    <dbReference type="NCBI Taxonomy" id="2763678"/>
    <lineage>
        <taxon>Bacteria</taxon>
        <taxon>Bacillati</taxon>
        <taxon>Bacillota</taxon>
        <taxon>Clostridia</taxon>
        <taxon>Eubacteriales</taxon>
        <taxon>Oscillospiraceae</taxon>
        <taxon>Youxingia</taxon>
    </lineage>
</organism>
<evidence type="ECO:0008006" key="4">
    <source>
        <dbReference type="Google" id="ProtNLM"/>
    </source>
</evidence>
<evidence type="ECO:0000313" key="3">
    <source>
        <dbReference type="Proteomes" id="UP000623678"/>
    </source>
</evidence>
<comment type="caution">
    <text evidence="2">The sequence shown here is derived from an EMBL/GenBank/DDBJ whole genome shotgun (WGS) entry which is preliminary data.</text>
</comment>
<name>A0A926EPX4_9FIRM</name>
<keyword evidence="3" id="KW-1185">Reference proteome</keyword>
<feature type="transmembrane region" description="Helical" evidence="1">
    <location>
        <begin position="6"/>
        <end position="25"/>
    </location>
</feature>
<evidence type="ECO:0000256" key="1">
    <source>
        <dbReference type="SAM" id="Phobius"/>
    </source>
</evidence>
<accession>A0A926EPX4</accession>
<keyword evidence="1" id="KW-1133">Transmembrane helix</keyword>
<dbReference type="PROSITE" id="PS51257">
    <property type="entry name" value="PROKAR_LIPOPROTEIN"/>
    <property type="match status" value="1"/>
</dbReference>